<feature type="transmembrane region" description="Helical" evidence="10">
    <location>
        <begin position="20"/>
        <end position="40"/>
    </location>
</feature>
<evidence type="ECO:0000256" key="1">
    <source>
        <dbReference type="ARBA" id="ARBA00004651"/>
    </source>
</evidence>
<dbReference type="RefSeq" id="WP_382390725.1">
    <property type="nucleotide sequence ID" value="NZ_JBHTCQ010000001.1"/>
</dbReference>
<keyword evidence="10" id="KW-0813">Transport</keyword>
<keyword evidence="2 10" id="KW-1003">Cell membrane</keyword>
<keyword evidence="5 10" id="KW-0472">Membrane</keyword>
<dbReference type="EMBL" id="JBHTCQ010000001">
    <property type="protein sequence ID" value="MFC7403863.1"/>
    <property type="molecule type" value="Genomic_DNA"/>
</dbReference>
<evidence type="ECO:0000313" key="11">
    <source>
        <dbReference type="EMBL" id="MFC7403863.1"/>
    </source>
</evidence>
<comment type="similarity">
    <text evidence="7 10">Belongs to the fluoride channel Fluc/FEX (TC 1.A.43) family.</text>
</comment>
<keyword evidence="4 10" id="KW-1133">Transmembrane helix</keyword>
<evidence type="ECO:0000256" key="8">
    <source>
        <dbReference type="ARBA" id="ARBA00035585"/>
    </source>
</evidence>
<comment type="caution">
    <text evidence="11">The sequence shown here is derived from an EMBL/GenBank/DDBJ whole genome shotgun (WGS) entry which is preliminary data.</text>
</comment>
<reference evidence="12" key="1">
    <citation type="journal article" date="2019" name="Int. J. Syst. Evol. Microbiol.">
        <title>The Global Catalogue of Microorganisms (GCM) 10K type strain sequencing project: providing services to taxonomists for standard genome sequencing and annotation.</title>
        <authorList>
            <consortium name="The Broad Institute Genomics Platform"/>
            <consortium name="The Broad Institute Genome Sequencing Center for Infectious Disease"/>
            <person name="Wu L."/>
            <person name="Ma J."/>
        </authorList>
    </citation>
    <scope>NUCLEOTIDE SEQUENCE [LARGE SCALE GENOMIC DNA]</scope>
    <source>
        <strain evidence="12">JCM 1490</strain>
    </source>
</reference>
<dbReference type="InterPro" id="IPR003691">
    <property type="entry name" value="FluC"/>
</dbReference>
<proteinExistence type="inferred from homology"/>
<protein>
    <recommendedName>
        <fullName evidence="10">Fluoride-specific ion channel FluC</fullName>
    </recommendedName>
</protein>
<evidence type="ECO:0000256" key="6">
    <source>
        <dbReference type="ARBA" id="ARBA00023303"/>
    </source>
</evidence>
<dbReference type="PANTHER" id="PTHR28259">
    <property type="entry name" value="FLUORIDE EXPORT PROTEIN 1-RELATED"/>
    <property type="match status" value="1"/>
</dbReference>
<evidence type="ECO:0000256" key="4">
    <source>
        <dbReference type="ARBA" id="ARBA00022989"/>
    </source>
</evidence>
<feature type="transmembrane region" description="Helical" evidence="10">
    <location>
        <begin position="121"/>
        <end position="143"/>
    </location>
</feature>
<dbReference type="Proteomes" id="UP001596455">
    <property type="component" value="Unassembled WGS sequence"/>
</dbReference>
<evidence type="ECO:0000256" key="9">
    <source>
        <dbReference type="ARBA" id="ARBA00049940"/>
    </source>
</evidence>
<comment type="activity regulation">
    <text evidence="10">Na(+) is not transported, but it plays an essential structural role and its presence is essential for fluoride channel function.</text>
</comment>
<gene>
    <name evidence="10" type="primary">fluC</name>
    <name evidence="10" type="synonym">crcB</name>
    <name evidence="11" type="ORF">ACFQQL_01975</name>
</gene>
<evidence type="ECO:0000256" key="2">
    <source>
        <dbReference type="ARBA" id="ARBA00022475"/>
    </source>
</evidence>
<keyword evidence="10" id="KW-0915">Sodium</keyword>
<evidence type="ECO:0000256" key="7">
    <source>
        <dbReference type="ARBA" id="ARBA00035120"/>
    </source>
</evidence>
<evidence type="ECO:0000256" key="10">
    <source>
        <dbReference type="HAMAP-Rule" id="MF_00454"/>
    </source>
</evidence>
<accession>A0ABW2Q2Y5</accession>
<comment type="function">
    <text evidence="9 10">Fluoride-specific ion channel. Important for reducing fluoride concentration in the cell, thus reducing its toxicity.</text>
</comment>
<dbReference type="Pfam" id="PF02537">
    <property type="entry name" value="CRCB"/>
    <property type="match status" value="1"/>
</dbReference>
<dbReference type="HAMAP" id="MF_00454">
    <property type="entry name" value="FluC"/>
    <property type="match status" value="1"/>
</dbReference>
<keyword evidence="10" id="KW-0479">Metal-binding</keyword>
<sequence>MGALRAGRAGDARASVWARLAGMCGFVAAGGAIGTTARAQLESAFAAGPGEIAWTTLIINVAGSFALGLFLELMLHAGLDTGWRRALRLGCGTGLLGGFTTYSAFVLEIDQLARDGQVASAAGYAVGSVLLGLAAAGLGLATVQLVTRRRRRHAAGGAR</sequence>
<evidence type="ECO:0000313" key="12">
    <source>
        <dbReference type="Proteomes" id="UP001596455"/>
    </source>
</evidence>
<evidence type="ECO:0000256" key="5">
    <source>
        <dbReference type="ARBA" id="ARBA00023136"/>
    </source>
</evidence>
<name>A0ABW2Q2Y5_9MICO</name>
<feature type="binding site" evidence="10">
    <location>
        <position position="100"/>
    </location>
    <ligand>
        <name>Na(+)</name>
        <dbReference type="ChEBI" id="CHEBI:29101"/>
        <note>structural</note>
    </ligand>
</feature>
<evidence type="ECO:0000256" key="3">
    <source>
        <dbReference type="ARBA" id="ARBA00022692"/>
    </source>
</evidence>
<feature type="transmembrane region" description="Helical" evidence="10">
    <location>
        <begin position="87"/>
        <end position="109"/>
    </location>
</feature>
<feature type="binding site" evidence="10">
    <location>
        <position position="97"/>
    </location>
    <ligand>
        <name>Na(+)</name>
        <dbReference type="ChEBI" id="CHEBI:29101"/>
        <note>structural</note>
    </ligand>
</feature>
<dbReference type="PANTHER" id="PTHR28259:SF1">
    <property type="entry name" value="FLUORIDE EXPORT PROTEIN 1-RELATED"/>
    <property type="match status" value="1"/>
</dbReference>
<organism evidence="11 12">
    <name type="scientific">Georgenia alba</name>
    <dbReference type="NCBI Taxonomy" id="2233858"/>
    <lineage>
        <taxon>Bacteria</taxon>
        <taxon>Bacillati</taxon>
        <taxon>Actinomycetota</taxon>
        <taxon>Actinomycetes</taxon>
        <taxon>Micrococcales</taxon>
        <taxon>Bogoriellaceae</taxon>
        <taxon>Georgenia</taxon>
    </lineage>
</organism>
<comment type="catalytic activity">
    <reaction evidence="8">
        <text>fluoride(in) = fluoride(out)</text>
        <dbReference type="Rhea" id="RHEA:76159"/>
        <dbReference type="ChEBI" id="CHEBI:17051"/>
    </reaction>
    <physiologicalReaction direction="left-to-right" evidence="8">
        <dbReference type="Rhea" id="RHEA:76160"/>
    </physiologicalReaction>
</comment>
<keyword evidence="3 10" id="KW-0812">Transmembrane</keyword>
<keyword evidence="10" id="KW-0406">Ion transport</keyword>
<keyword evidence="6 10" id="KW-0407">Ion channel</keyword>
<keyword evidence="12" id="KW-1185">Reference proteome</keyword>
<feature type="transmembrane region" description="Helical" evidence="10">
    <location>
        <begin position="52"/>
        <end position="75"/>
    </location>
</feature>
<comment type="subcellular location">
    <subcellularLocation>
        <location evidence="1 10">Cell membrane</location>
        <topology evidence="1 10">Multi-pass membrane protein</topology>
    </subcellularLocation>
</comment>